<dbReference type="GO" id="GO:0006817">
    <property type="term" value="P:phosphate ion transport"/>
    <property type="evidence" value="ECO:0007669"/>
    <property type="project" value="UniProtKB-KW"/>
</dbReference>
<evidence type="ECO:0000256" key="2">
    <source>
        <dbReference type="ARBA" id="ARBA00004193"/>
    </source>
</evidence>
<organism evidence="11 12">
    <name type="scientific">Parasporobacterium paucivorans DSM 15970</name>
    <dbReference type="NCBI Taxonomy" id="1122934"/>
    <lineage>
        <taxon>Bacteria</taxon>
        <taxon>Bacillati</taxon>
        <taxon>Bacillota</taxon>
        <taxon>Clostridia</taxon>
        <taxon>Lachnospirales</taxon>
        <taxon>Lachnospiraceae</taxon>
        <taxon>Parasporobacterium</taxon>
    </lineage>
</organism>
<comment type="subunit">
    <text evidence="4">The complex is composed of two ATP-binding proteins (PstB), two transmembrane proteins (PstC and PstA) and a solute-binding protein (PstS).</text>
</comment>
<evidence type="ECO:0000256" key="4">
    <source>
        <dbReference type="ARBA" id="ARBA00011529"/>
    </source>
</evidence>
<dbReference type="SUPFAM" id="SSF53850">
    <property type="entry name" value="Periplasmic binding protein-like II"/>
    <property type="match status" value="2"/>
</dbReference>
<proteinExistence type="inferred from homology"/>
<evidence type="ECO:0000256" key="1">
    <source>
        <dbReference type="ARBA" id="ARBA00002841"/>
    </source>
</evidence>
<evidence type="ECO:0000256" key="3">
    <source>
        <dbReference type="ARBA" id="ARBA00008725"/>
    </source>
</evidence>
<evidence type="ECO:0000256" key="8">
    <source>
        <dbReference type="ARBA" id="ARBA00023288"/>
    </source>
</evidence>
<evidence type="ECO:0000259" key="10">
    <source>
        <dbReference type="Pfam" id="PF12849"/>
    </source>
</evidence>
<dbReference type="OrthoDB" id="9790048at2"/>
<evidence type="ECO:0000256" key="5">
    <source>
        <dbReference type="ARBA" id="ARBA00022592"/>
    </source>
</evidence>
<protein>
    <submittedName>
        <fullName evidence="11">Phosphate ABC transporter substrate-binding protein, PhoT family (TC 3.A.1.7.1)</fullName>
    </submittedName>
</protein>
<evidence type="ECO:0000313" key="11">
    <source>
        <dbReference type="EMBL" id="SHJ68725.1"/>
    </source>
</evidence>
<reference evidence="11 12" key="1">
    <citation type="submission" date="2016-11" db="EMBL/GenBank/DDBJ databases">
        <authorList>
            <person name="Jaros S."/>
            <person name="Januszkiewicz K."/>
            <person name="Wedrychowicz H."/>
        </authorList>
    </citation>
    <scope>NUCLEOTIDE SEQUENCE [LARGE SCALE GENOMIC DNA]</scope>
    <source>
        <strain evidence="11 12">DSM 15970</strain>
    </source>
</reference>
<sequence length="292" mass="30593">MKRFLVLAASLVMCAGVIAGCGSSNESDTAFDTSTNITVVSREDGSGTRGAFSEMFKIVEKAADGTTTDLTTEEAVIANKTGIVLSNVASDTYSIGYISLGSLDDSIKAVKINGVEATTENVVNGKYEIARPFNIATKGAASATAQDFMNYIMSTEGQAIVEENGYIKAISDTKAYEATDAKGKVVVSGSSSVSPVMEKLAEAYMAVNSNITVEIQTSDSTTGMQNAMEGSCDIGMASRELKDSELAVLTPSAIAIDGIAVIVNKENPIEDLTNDQVKAIFTGTTTTWSELE</sequence>
<feature type="domain" description="PBP" evidence="10">
    <location>
        <begin position="34"/>
        <end position="156"/>
    </location>
</feature>
<dbReference type="STRING" id="1122934.SAMN02745691_02371"/>
<keyword evidence="7" id="KW-0564">Palmitate</keyword>
<dbReference type="Gene3D" id="3.40.190.10">
    <property type="entry name" value="Periplasmic binding protein-like II"/>
    <property type="match status" value="2"/>
</dbReference>
<evidence type="ECO:0000256" key="7">
    <source>
        <dbReference type="ARBA" id="ARBA00023139"/>
    </source>
</evidence>
<comment type="function">
    <text evidence="1">Part of the ABC transporter complex PstSACB involved in phosphate import.</text>
</comment>
<feature type="chain" id="PRO_5039076387" evidence="9">
    <location>
        <begin position="20"/>
        <end position="292"/>
    </location>
</feature>
<accession>A0A1M6LCA3</accession>
<evidence type="ECO:0000313" key="12">
    <source>
        <dbReference type="Proteomes" id="UP000184342"/>
    </source>
</evidence>
<feature type="signal peptide" evidence="9">
    <location>
        <begin position="1"/>
        <end position="19"/>
    </location>
</feature>
<dbReference type="InterPro" id="IPR024370">
    <property type="entry name" value="PBP_domain"/>
</dbReference>
<comment type="subcellular location">
    <subcellularLocation>
        <location evidence="2">Cell membrane</location>
        <topology evidence="2">Lipid-anchor</topology>
    </subcellularLocation>
</comment>
<comment type="similarity">
    <text evidence="3">Belongs to the PstS family.</text>
</comment>
<keyword evidence="5" id="KW-0813">Transport</keyword>
<keyword evidence="8" id="KW-0449">Lipoprotein</keyword>
<dbReference type="GO" id="GO:0005886">
    <property type="term" value="C:plasma membrane"/>
    <property type="evidence" value="ECO:0007669"/>
    <property type="project" value="UniProtKB-SubCell"/>
</dbReference>
<feature type="domain" description="PBP" evidence="10">
    <location>
        <begin position="178"/>
        <end position="290"/>
    </location>
</feature>
<name>A0A1M6LCA3_9FIRM</name>
<dbReference type="PANTHER" id="PTHR30570">
    <property type="entry name" value="PERIPLASMIC PHOSPHATE BINDING COMPONENT OF PHOSPHATE ABC TRANSPORTER"/>
    <property type="match status" value="1"/>
</dbReference>
<keyword evidence="6 9" id="KW-0732">Signal</keyword>
<keyword evidence="12" id="KW-1185">Reference proteome</keyword>
<dbReference type="Proteomes" id="UP000184342">
    <property type="component" value="Unassembled WGS sequence"/>
</dbReference>
<evidence type="ECO:0000256" key="6">
    <source>
        <dbReference type="ARBA" id="ARBA00022729"/>
    </source>
</evidence>
<dbReference type="RefSeq" id="WP_073994606.1">
    <property type="nucleotide sequence ID" value="NZ_FQYT01000034.1"/>
</dbReference>
<dbReference type="AlphaFoldDB" id="A0A1M6LCA3"/>
<dbReference type="PROSITE" id="PS51257">
    <property type="entry name" value="PROKAR_LIPOPROTEIN"/>
    <property type="match status" value="1"/>
</dbReference>
<keyword evidence="5" id="KW-0592">Phosphate transport</keyword>
<dbReference type="Pfam" id="PF12849">
    <property type="entry name" value="PBP_like_2"/>
    <property type="match status" value="2"/>
</dbReference>
<gene>
    <name evidence="11" type="ORF">SAMN02745691_02371</name>
</gene>
<dbReference type="EMBL" id="FQYT01000034">
    <property type="protein sequence ID" value="SHJ68725.1"/>
    <property type="molecule type" value="Genomic_DNA"/>
</dbReference>
<dbReference type="PANTHER" id="PTHR30570:SF1">
    <property type="entry name" value="PHOSPHATE-BINDING PROTEIN PSTS"/>
    <property type="match status" value="1"/>
</dbReference>
<evidence type="ECO:0000256" key="9">
    <source>
        <dbReference type="SAM" id="SignalP"/>
    </source>
</evidence>
<dbReference type="InterPro" id="IPR050811">
    <property type="entry name" value="Phosphate_ABC_transporter"/>
</dbReference>